<proteinExistence type="predicted"/>
<gene>
    <name evidence="4" type="ORF">SAMN00777080_2260</name>
</gene>
<dbReference type="InterPro" id="IPR013780">
    <property type="entry name" value="Glyco_hydro_b"/>
</dbReference>
<dbReference type="PANTHER" id="PTHR31084">
    <property type="entry name" value="ALPHA-L-FUCOSIDASE 2"/>
    <property type="match status" value="1"/>
</dbReference>
<keyword evidence="5" id="KW-1185">Reference proteome</keyword>
<feature type="domain" description="Alpha fucosidase A-like C-terminal" evidence="2">
    <location>
        <begin position="712"/>
        <end position="810"/>
    </location>
</feature>
<dbReference type="InterPro" id="IPR008928">
    <property type="entry name" value="6-hairpin_glycosidase_sf"/>
</dbReference>
<dbReference type="Pfam" id="PF18961">
    <property type="entry name" value="DUF5703_N"/>
    <property type="match status" value="1"/>
</dbReference>
<name>A0A1W2H4F6_9BACT</name>
<dbReference type="GO" id="GO:0004560">
    <property type="term" value="F:alpha-L-fucosidase activity"/>
    <property type="evidence" value="ECO:0007669"/>
    <property type="project" value="TreeGrafter"/>
</dbReference>
<sequence length="846" mass="96931">MQKIKYAIYTVCLGLFSLGTTSVLYGQNPLFKVESNYLSKHDILYQTPAYEGFEGFPLGNGDMGGMIWNTDNGVEVQINKNDLFDQSHEESRATLRGGARLSIDFGAPGFDWIYLDEFDGRLSIQNAEVTLKAKTPFMENSVSSWVAPEKNVWSFQIKSKSSDPLTDGTKIKVSLERWGSRAFPGWYGYFSKETKSGLGNTQVKIEGNDLILEDSFEGLQFSVACRILGEETVPEVISKNRLESKSAGRSSDREITVIVSMVTSNESEHPSKSAIELLDDFEKETVQREKEIHQQWWEDFWAKSFVHLEDDYIENIYYLRRYLMASSSRGKFPVVFNGGLWTWNHDVRNWVTPHHWNTQQQYWGLCAQNDCELMIPYLNTYFNLIPKAEEHAKLRGADNAILWAEAHDFFGSMTFWGREDMLNNFTPASQIAGLFWEYYQFTEDKDFLAEKAYPFMKKAAEFYVQKLQWDSLKNEYFIFPSQPYENPRSNFLRNPITDRNVIISNFTNCIHAARMLKVDKNKIEEWQHIVDNIWPIPYQTVPEAGEIISHAWYPDGTIFPKIEERGRWLSHMSASTSAVFPANLLGIDSANTREYYAMVNMIRDRSPDVNAISPEPIVAARLGMGNEVLSMMHNGIRRLQHFPQGLFYNIDHWYNLSIYMDSLSKPDITAQRDYIYDERAHYPNKLPAKPFIQAGLEPHSIYGAAINEMLLQSNEGKIRVFPALPDNWATSFTLLARGAFVVSSEIGKDGAIPGIYIESQKGNICRIVNPWSGSDVTVLSMSEKGKKINYKTDAKNIVEFKTIPGYTYLIIPKGKEGISQKTHFEGSPNQSPKKFYEAMLGKERNF</sequence>
<evidence type="ECO:0000259" key="1">
    <source>
        <dbReference type="Pfam" id="PF18961"/>
    </source>
</evidence>
<feature type="domain" description="DUF5703" evidence="1">
    <location>
        <begin position="45"/>
        <end position="179"/>
    </location>
</feature>
<dbReference type="Gene3D" id="2.60.40.1180">
    <property type="entry name" value="Golgi alpha-mannosidase II"/>
    <property type="match status" value="1"/>
</dbReference>
<dbReference type="AlphaFoldDB" id="A0A1W2H4F6"/>
<organism evidence="4 5">
    <name type="scientific">Aquiflexum balticum DSM 16537</name>
    <dbReference type="NCBI Taxonomy" id="758820"/>
    <lineage>
        <taxon>Bacteria</taxon>
        <taxon>Pseudomonadati</taxon>
        <taxon>Bacteroidota</taxon>
        <taxon>Cytophagia</taxon>
        <taxon>Cytophagales</taxon>
        <taxon>Cyclobacteriaceae</taxon>
        <taxon>Aquiflexum</taxon>
    </lineage>
</organism>
<dbReference type="InterPro" id="IPR054363">
    <property type="entry name" value="GH95_cat"/>
</dbReference>
<dbReference type="InterPro" id="IPR012341">
    <property type="entry name" value="6hp_glycosidase-like_sf"/>
</dbReference>
<dbReference type="STRING" id="758820.SAMN00777080_2260"/>
<dbReference type="OrthoDB" id="9802600at2"/>
<dbReference type="Pfam" id="PF21307">
    <property type="entry name" value="Glyco_hydro_95_C"/>
    <property type="match status" value="1"/>
</dbReference>
<dbReference type="InterPro" id="IPR043757">
    <property type="entry name" value="DUF5703_N"/>
</dbReference>
<evidence type="ECO:0000313" key="5">
    <source>
        <dbReference type="Proteomes" id="UP000192333"/>
    </source>
</evidence>
<protein>
    <submittedName>
        <fullName evidence="4">Uncharacterized protein</fullName>
    </submittedName>
</protein>
<dbReference type="RefSeq" id="WP_084120531.1">
    <property type="nucleotide sequence ID" value="NZ_LT838813.1"/>
</dbReference>
<evidence type="ECO:0000313" key="4">
    <source>
        <dbReference type="EMBL" id="SMD43654.1"/>
    </source>
</evidence>
<dbReference type="Proteomes" id="UP000192333">
    <property type="component" value="Chromosome I"/>
</dbReference>
<dbReference type="GO" id="GO:0005975">
    <property type="term" value="P:carbohydrate metabolic process"/>
    <property type="evidence" value="ECO:0007669"/>
    <property type="project" value="InterPro"/>
</dbReference>
<dbReference type="EMBL" id="LT838813">
    <property type="protein sequence ID" value="SMD43654.1"/>
    <property type="molecule type" value="Genomic_DNA"/>
</dbReference>
<dbReference type="Gene3D" id="1.50.10.10">
    <property type="match status" value="1"/>
</dbReference>
<accession>A0A1W2H4F6</accession>
<feature type="domain" description="Glycosyl hydrolase family 95 catalytic" evidence="3">
    <location>
        <begin position="309"/>
        <end position="637"/>
    </location>
</feature>
<dbReference type="PANTHER" id="PTHR31084:SF19">
    <property type="entry name" value="GLYCOSYL HYDROLASE FAMILY 95 N-TERMINAL DOMAIN-CONTAINING PROTEIN"/>
    <property type="match status" value="1"/>
</dbReference>
<dbReference type="Pfam" id="PF22124">
    <property type="entry name" value="Glyco_hydro_95_cat"/>
    <property type="match status" value="1"/>
</dbReference>
<evidence type="ECO:0000259" key="3">
    <source>
        <dbReference type="Pfam" id="PF22124"/>
    </source>
</evidence>
<evidence type="ECO:0000259" key="2">
    <source>
        <dbReference type="Pfam" id="PF21307"/>
    </source>
</evidence>
<dbReference type="SUPFAM" id="SSF48208">
    <property type="entry name" value="Six-hairpin glycosidases"/>
    <property type="match status" value="1"/>
</dbReference>
<dbReference type="InterPro" id="IPR049053">
    <property type="entry name" value="AFCA-like_C"/>
</dbReference>
<reference evidence="5" key="1">
    <citation type="submission" date="2017-04" db="EMBL/GenBank/DDBJ databases">
        <authorList>
            <person name="Varghese N."/>
            <person name="Submissions S."/>
        </authorList>
    </citation>
    <scope>NUCLEOTIDE SEQUENCE [LARGE SCALE GENOMIC DNA]</scope>
    <source>
        <strain evidence="5">DSM 16537</strain>
    </source>
</reference>
<dbReference type="Gene3D" id="2.70.98.50">
    <property type="entry name" value="putative glycoside hydrolase family protein from bacillus halodurans"/>
    <property type="match status" value="1"/>
</dbReference>